<sequence length="940" mass="104205">MDDIQPPTAIDSDFQSSTSWNTLSAFAWTANVTRYAPIVGDIIWAGPRMVMKLGSLINTPESIESTIRHHENPTSASAAANIVRSVSDMVDSLYSEDAQGHAGTGAGSASIPTFDRTRGFGGVFNYATSRWALSCIAMSIILNRTSIYAATRRRLRFRWTVRLFLRIAPIILLAIQSAKILMSIQCQTSSHFSELRWGDPSKSSDLMFSHAIDFLNRPSSAILGLTDEQACLAVKMIPGDEAPSTRDLKGSLSLLWPTFGAYCLSTFLETLSSAVQGRHIAYETAMSLFEVSLAFAEADAAVSNQLTFNVFPKMQDSATTTPGNSAASITLTRSMIMKRVNTPPEVLFISLLVSMSHMSSHMLGLLDLQAKHRLVNTAFWAMSLMGTLVWTAFTFELGDPSSQGFLRFPTVCIIGLAPYILTICMILLCLAIYALAVLLASVSPPTGSSSARLTFRQRLAHAHQNMQASISLADIRVTREMDFYTAVLRLGYVAITMATEAVYLNEDPGVNLRRHTWLDEARIQEAEELQLQWSALAPSARYDHIGAIGLIPVKGGTGHAANGFARERAAQKVSRAHIGAERARRGGLGADDRRTRLLMAFELFLGINRLLARLSALSLLWLMRLVRISWRPSLLVRFANRTKNQDNEVSESKQAPMPVSAEAEQLLAKTDGLDVEAEIRRQNNNRQDEDDIDSDLYKYWLNGGWWGSKDASGDYELDSFEDEWDTTSVVSMSTNADSDDDWQSEASGQRTPTQRSPYRGREGSPITDSPLGMRDLARLLHPSNPQEREESRMLSAHLDSDRIMTRSVFKKSEHLHRTRILTQPDERIRQSQLVTDGAARTRKLNSEEEERLLEDLLLSKRDPAQGADTAQASWKEGGVGLGSDAPQCVVCQSSPRSIIVWPCRCLSLCDDCRVSLAMNNFDKCVCCRREVLSFSRIYVP</sequence>
<protein>
    <submittedName>
        <fullName evidence="1">Uncharacterized protein</fullName>
    </submittedName>
</protein>
<organism evidence="1 2">
    <name type="scientific">Trichothecium roseum</name>
    <dbReference type="NCBI Taxonomy" id="47278"/>
    <lineage>
        <taxon>Eukaryota</taxon>
        <taxon>Fungi</taxon>
        <taxon>Dikarya</taxon>
        <taxon>Ascomycota</taxon>
        <taxon>Pezizomycotina</taxon>
        <taxon>Sordariomycetes</taxon>
        <taxon>Hypocreomycetidae</taxon>
        <taxon>Hypocreales</taxon>
        <taxon>Hypocreales incertae sedis</taxon>
        <taxon>Trichothecium</taxon>
    </lineage>
</organism>
<accession>A0ACC0V6Z0</accession>
<proteinExistence type="predicted"/>
<evidence type="ECO:0000313" key="1">
    <source>
        <dbReference type="EMBL" id="KAI9901474.1"/>
    </source>
</evidence>
<evidence type="ECO:0000313" key="2">
    <source>
        <dbReference type="Proteomes" id="UP001163324"/>
    </source>
</evidence>
<reference evidence="1" key="1">
    <citation type="submission" date="2022-10" db="EMBL/GenBank/DDBJ databases">
        <title>Complete Genome of Trichothecium roseum strain YXFP-22015, a Plant Pathogen Isolated from Citrus.</title>
        <authorList>
            <person name="Wang Y."/>
            <person name="Zhu L."/>
        </authorList>
    </citation>
    <scope>NUCLEOTIDE SEQUENCE</scope>
    <source>
        <strain evidence="1">YXFP-22015</strain>
    </source>
</reference>
<comment type="caution">
    <text evidence="1">The sequence shown here is derived from an EMBL/GenBank/DDBJ whole genome shotgun (WGS) entry which is preliminary data.</text>
</comment>
<dbReference type="Proteomes" id="UP001163324">
    <property type="component" value="Chromosome 3"/>
</dbReference>
<name>A0ACC0V6Z0_9HYPO</name>
<dbReference type="EMBL" id="CM047942">
    <property type="protein sequence ID" value="KAI9901474.1"/>
    <property type="molecule type" value="Genomic_DNA"/>
</dbReference>
<gene>
    <name evidence="1" type="ORF">N3K66_003291</name>
</gene>
<keyword evidence="2" id="KW-1185">Reference proteome</keyword>